<dbReference type="STRING" id="466.Lmac_1472"/>
<comment type="caution">
    <text evidence="2">The sequence shown here is derived from an EMBL/GenBank/DDBJ whole genome shotgun (WGS) entry which is preliminary data.</text>
</comment>
<reference evidence="2 3" key="1">
    <citation type="submission" date="2015-11" db="EMBL/GenBank/DDBJ databases">
        <title>Genomic analysis of 38 Legionella species identifies large and diverse effector repertoires.</title>
        <authorList>
            <person name="Burstein D."/>
            <person name="Amaro F."/>
            <person name="Zusman T."/>
            <person name="Lifshitz Z."/>
            <person name="Cohen O."/>
            <person name="Gilbert J.A."/>
            <person name="Pupko T."/>
            <person name="Shuman H.A."/>
            <person name="Segal G."/>
        </authorList>
    </citation>
    <scope>NUCLEOTIDE SEQUENCE [LARGE SCALE GENOMIC DNA]</scope>
    <source>
        <strain evidence="2 3">PX-1-G2-E2</strain>
    </source>
</reference>
<evidence type="ECO:0000313" key="2">
    <source>
        <dbReference type="EMBL" id="KTD26271.1"/>
    </source>
</evidence>
<evidence type="ECO:0000256" key="1">
    <source>
        <dbReference type="SAM" id="MobiDB-lite"/>
    </source>
</evidence>
<organism evidence="2 3">
    <name type="scientific">Legionella maceachernii</name>
    <dbReference type="NCBI Taxonomy" id="466"/>
    <lineage>
        <taxon>Bacteria</taxon>
        <taxon>Pseudomonadati</taxon>
        <taxon>Pseudomonadota</taxon>
        <taxon>Gammaproteobacteria</taxon>
        <taxon>Legionellales</taxon>
        <taxon>Legionellaceae</taxon>
        <taxon>Legionella</taxon>
    </lineage>
</organism>
<dbReference type="PATRIC" id="fig|466.6.peg.1552"/>
<dbReference type="AlphaFoldDB" id="A0A0W0W1U9"/>
<protein>
    <submittedName>
        <fullName evidence="2">Uncharacterized protein</fullName>
    </submittedName>
</protein>
<name>A0A0W0W1U9_9GAMM</name>
<proteinExistence type="predicted"/>
<feature type="region of interest" description="Disordered" evidence="1">
    <location>
        <begin position="24"/>
        <end position="47"/>
    </location>
</feature>
<keyword evidence="3" id="KW-1185">Reference proteome</keyword>
<gene>
    <name evidence="2" type="ORF">Lmac_1472</name>
</gene>
<sequence>MQSKNDVPTQGNRVLIKNLVLESPSGNLTRGRASSGKSRQNLRDIEHNRRVVNSKMEILD</sequence>
<dbReference type="EMBL" id="LNYL01000037">
    <property type="protein sequence ID" value="KTD26271.1"/>
    <property type="molecule type" value="Genomic_DNA"/>
</dbReference>
<evidence type="ECO:0000313" key="3">
    <source>
        <dbReference type="Proteomes" id="UP000054908"/>
    </source>
</evidence>
<dbReference type="Proteomes" id="UP000054908">
    <property type="component" value="Unassembled WGS sequence"/>
</dbReference>
<accession>A0A0W0W1U9</accession>